<organism evidence="8 9">
    <name type="scientific">Araneus ventricosus</name>
    <name type="common">Orbweaver spider</name>
    <name type="synonym">Epeira ventricosa</name>
    <dbReference type="NCBI Taxonomy" id="182803"/>
    <lineage>
        <taxon>Eukaryota</taxon>
        <taxon>Metazoa</taxon>
        <taxon>Ecdysozoa</taxon>
        <taxon>Arthropoda</taxon>
        <taxon>Chelicerata</taxon>
        <taxon>Arachnida</taxon>
        <taxon>Araneae</taxon>
        <taxon>Araneomorphae</taxon>
        <taxon>Entelegynae</taxon>
        <taxon>Araneoidea</taxon>
        <taxon>Araneidae</taxon>
        <taxon>Araneus</taxon>
    </lineage>
</organism>
<sequence length="135" mass="15126">MPSKTHRHPSLSGSRPHVEFFDYMAQLFIEAPKSSSVDAQQCVPPAINEFPEDIFTQEQRQSGFVAIHFVATIYLCLVLAIICDQFFVPTLEIIAECKFRDSVFKMHNAIISGEGSETGGFKNTTIGKSYFSQQT</sequence>
<evidence type="ECO:0000256" key="3">
    <source>
        <dbReference type="ARBA" id="ARBA00022449"/>
    </source>
</evidence>
<evidence type="ECO:0000256" key="1">
    <source>
        <dbReference type="ARBA" id="ARBA00004141"/>
    </source>
</evidence>
<protein>
    <submittedName>
        <fullName evidence="8">Uncharacterized protein</fullName>
    </submittedName>
</protein>
<dbReference type="AlphaFoldDB" id="A0A4Y2UTD6"/>
<dbReference type="PANTHER" id="PTHR10846">
    <property type="entry name" value="SODIUM/POTASSIUM/CALCIUM EXCHANGER"/>
    <property type="match status" value="1"/>
</dbReference>
<accession>A0A4Y2UTD6</accession>
<comment type="subcellular location">
    <subcellularLocation>
        <location evidence="1">Membrane</location>
        <topology evidence="1">Multi-pass membrane protein</topology>
    </subcellularLocation>
</comment>
<proteinExistence type="inferred from homology"/>
<dbReference type="OrthoDB" id="2127281at2759"/>
<keyword evidence="9" id="KW-1185">Reference proteome</keyword>
<dbReference type="EMBL" id="BGPR01040174">
    <property type="protein sequence ID" value="GBO16259.1"/>
    <property type="molecule type" value="Genomic_DNA"/>
</dbReference>
<dbReference type="GO" id="GO:0005262">
    <property type="term" value="F:calcium channel activity"/>
    <property type="evidence" value="ECO:0007669"/>
    <property type="project" value="TreeGrafter"/>
</dbReference>
<evidence type="ECO:0000256" key="6">
    <source>
        <dbReference type="ARBA" id="ARBA00023136"/>
    </source>
</evidence>
<keyword evidence="3" id="KW-0050">Antiport</keyword>
<keyword evidence="3" id="KW-0813">Transport</keyword>
<dbReference type="GO" id="GO:0006874">
    <property type="term" value="P:intracellular calcium ion homeostasis"/>
    <property type="evidence" value="ECO:0007669"/>
    <property type="project" value="TreeGrafter"/>
</dbReference>
<evidence type="ECO:0000313" key="9">
    <source>
        <dbReference type="Proteomes" id="UP000499080"/>
    </source>
</evidence>
<comment type="similarity">
    <text evidence="2">Belongs to the Ca(2+):cation antiporter (CaCA) (TC 2.A.19) family. SLC24A subfamily.</text>
</comment>
<gene>
    <name evidence="8" type="ORF">AVEN_246837_1</name>
</gene>
<keyword evidence="6 7" id="KW-0472">Membrane</keyword>
<evidence type="ECO:0000313" key="8">
    <source>
        <dbReference type="EMBL" id="GBO16259.1"/>
    </source>
</evidence>
<reference evidence="8 9" key="1">
    <citation type="journal article" date="2019" name="Sci. Rep.">
        <title>Orb-weaving spider Araneus ventricosus genome elucidates the spidroin gene catalogue.</title>
        <authorList>
            <person name="Kono N."/>
            <person name="Nakamura H."/>
            <person name="Ohtoshi R."/>
            <person name="Moran D.A.P."/>
            <person name="Shinohara A."/>
            <person name="Yoshida Y."/>
            <person name="Fujiwara M."/>
            <person name="Mori M."/>
            <person name="Tomita M."/>
            <person name="Arakawa K."/>
        </authorList>
    </citation>
    <scope>NUCLEOTIDE SEQUENCE [LARGE SCALE GENOMIC DNA]</scope>
</reference>
<evidence type="ECO:0000256" key="7">
    <source>
        <dbReference type="SAM" id="Phobius"/>
    </source>
</evidence>
<name>A0A4Y2UTD6_ARAVE</name>
<keyword evidence="4 7" id="KW-0812">Transmembrane</keyword>
<evidence type="ECO:0000256" key="2">
    <source>
        <dbReference type="ARBA" id="ARBA00005364"/>
    </source>
</evidence>
<evidence type="ECO:0000256" key="4">
    <source>
        <dbReference type="ARBA" id="ARBA00022692"/>
    </source>
</evidence>
<feature type="transmembrane region" description="Helical" evidence="7">
    <location>
        <begin position="64"/>
        <end position="82"/>
    </location>
</feature>
<evidence type="ECO:0000256" key="5">
    <source>
        <dbReference type="ARBA" id="ARBA00022989"/>
    </source>
</evidence>
<keyword evidence="5 7" id="KW-1133">Transmembrane helix</keyword>
<comment type="caution">
    <text evidence="8">The sequence shown here is derived from an EMBL/GenBank/DDBJ whole genome shotgun (WGS) entry which is preliminary data.</text>
</comment>
<dbReference type="GO" id="GO:0005886">
    <property type="term" value="C:plasma membrane"/>
    <property type="evidence" value="ECO:0007669"/>
    <property type="project" value="TreeGrafter"/>
</dbReference>
<dbReference type="Proteomes" id="UP000499080">
    <property type="component" value="Unassembled WGS sequence"/>
</dbReference>
<dbReference type="GO" id="GO:0008273">
    <property type="term" value="F:calcium, potassium:sodium antiporter activity"/>
    <property type="evidence" value="ECO:0007669"/>
    <property type="project" value="TreeGrafter"/>
</dbReference>
<dbReference type="PANTHER" id="PTHR10846:SF73">
    <property type="entry name" value="SODIUM_CALCIUM EXCHANGER MEMBRANE REGION DOMAIN-CONTAINING PROTEIN"/>
    <property type="match status" value="1"/>
</dbReference>
<dbReference type="InterPro" id="IPR004481">
    <property type="entry name" value="K/Na/Ca-exchanger"/>
</dbReference>